<keyword evidence="1" id="KW-0378">Hydrolase</keyword>
<organism evidence="1 2">
    <name type="scientific">Prevotella aff. ruminicola Tc2-24</name>
    <dbReference type="NCBI Taxonomy" id="81582"/>
    <lineage>
        <taxon>Bacteria</taxon>
        <taxon>Pseudomonadati</taxon>
        <taxon>Bacteroidota</taxon>
        <taxon>Bacteroidia</taxon>
        <taxon>Bacteroidales</taxon>
        <taxon>Prevotellaceae</taxon>
        <taxon>Prevotella</taxon>
    </lineage>
</organism>
<dbReference type="InterPro" id="IPR050582">
    <property type="entry name" value="HAD-like_SerB"/>
</dbReference>
<reference evidence="1 2" key="1">
    <citation type="submission" date="2016-10" db="EMBL/GenBank/DDBJ databases">
        <authorList>
            <person name="de Groot N.N."/>
        </authorList>
    </citation>
    <scope>NUCLEOTIDE SEQUENCE [LARGE SCALE GENOMIC DNA]</scope>
    <source>
        <strain evidence="1 2">TC2-24</strain>
    </source>
</reference>
<dbReference type="NCBIfam" id="TIGR01490">
    <property type="entry name" value="HAD-SF-IB-hyp1"/>
    <property type="match status" value="1"/>
</dbReference>
<dbReference type="GO" id="GO:0005737">
    <property type="term" value="C:cytoplasm"/>
    <property type="evidence" value="ECO:0007669"/>
    <property type="project" value="TreeGrafter"/>
</dbReference>
<sequence length="208" mass="23837">MPVRGFSQMPITNVYAFDFDGTLTTHDTLLAFIRYAKGTKAFVGGFLRHAHLLVLMKLHLYPNWKAKQRIFSYYFRGMTEETFNALCRSFAADSRHLLRLKGVETMRQAAAEGAEIVVISASIDNWVRPFFEGDDRLPPVTVVGTQIEIQDGRLTGRFLTRNCYGQEKVERLLALYPHRETYHLTAYGDSRGDRELLAFADQGFLRSF</sequence>
<keyword evidence="2" id="KW-1185">Reference proteome</keyword>
<gene>
    <name evidence="1" type="ORF">SAMN04487850_1153</name>
</gene>
<evidence type="ECO:0000313" key="1">
    <source>
        <dbReference type="EMBL" id="SEV99268.1"/>
    </source>
</evidence>
<evidence type="ECO:0000313" key="2">
    <source>
        <dbReference type="Proteomes" id="UP000199373"/>
    </source>
</evidence>
<dbReference type="Proteomes" id="UP000199373">
    <property type="component" value="Unassembled WGS sequence"/>
</dbReference>
<dbReference type="InterPro" id="IPR036412">
    <property type="entry name" value="HAD-like_sf"/>
</dbReference>
<dbReference type="NCBIfam" id="TIGR01488">
    <property type="entry name" value="HAD-SF-IB"/>
    <property type="match status" value="1"/>
</dbReference>
<dbReference type="AlphaFoldDB" id="A0A1I0NDV1"/>
<dbReference type="GO" id="GO:0006564">
    <property type="term" value="P:L-serine biosynthetic process"/>
    <property type="evidence" value="ECO:0007669"/>
    <property type="project" value="TreeGrafter"/>
</dbReference>
<protein>
    <submittedName>
        <fullName evidence="1">HAD-superfamily subfamily IB hydrolase, TIGR01490</fullName>
    </submittedName>
</protein>
<dbReference type="Gene3D" id="3.40.50.1000">
    <property type="entry name" value="HAD superfamily/HAD-like"/>
    <property type="match status" value="1"/>
</dbReference>
<dbReference type="Gene3D" id="1.20.1440.100">
    <property type="entry name" value="SG protein - dephosphorylation function"/>
    <property type="match status" value="1"/>
</dbReference>
<dbReference type="GO" id="GO:0000287">
    <property type="term" value="F:magnesium ion binding"/>
    <property type="evidence" value="ECO:0007669"/>
    <property type="project" value="TreeGrafter"/>
</dbReference>
<dbReference type="PANTHER" id="PTHR43344">
    <property type="entry name" value="PHOSPHOSERINE PHOSPHATASE"/>
    <property type="match status" value="1"/>
</dbReference>
<dbReference type="GO" id="GO:0036424">
    <property type="term" value="F:L-phosphoserine phosphatase activity"/>
    <property type="evidence" value="ECO:0007669"/>
    <property type="project" value="TreeGrafter"/>
</dbReference>
<dbReference type="Pfam" id="PF12710">
    <property type="entry name" value="HAD"/>
    <property type="match status" value="1"/>
</dbReference>
<dbReference type="InterPro" id="IPR006385">
    <property type="entry name" value="HAD_hydro_SerB1"/>
</dbReference>
<accession>A0A1I0NDV1</accession>
<dbReference type="SUPFAM" id="SSF56784">
    <property type="entry name" value="HAD-like"/>
    <property type="match status" value="1"/>
</dbReference>
<dbReference type="PANTHER" id="PTHR43344:SF14">
    <property type="entry name" value="HAD-IB FAMILY HYDROLASE"/>
    <property type="match status" value="1"/>
</dbReference>
<proteinExistence type="predicted"/>
<name>A0A1I0NDV1_9BACT</name>
<dbReference type="InterPro" id="IPR023214">
    <property type="entry name" value="HAD_sf"/>
</dbReference>
<dbReference type="EMBL" id="FOIQ01000002">
    <property type="protein sequence ID" value="SEV99268.1"/>
    <property type="molecule type" value="Genomic_DNA"/>
</dbReference>